<dbReference type="EMBL" id="CP060635">
    <property type="protein sequence ID" value="QNM09538.1"/>
    <property type="molecule type" value="Genomic_DNA"/>
</dbReference>
<feature type="compositionally biased region" description="Basic and acidic residues" evidence="1">
    <location>
        <begin position="40"/>
        <end position="55"/>
    </location>
</feature>
<accession>A0A7G9GFF6</accession>
<sequence>MKKCSQCGAPLPEGELFCPECGQEVQLVPDYETMGSRLQEQQRRQQEEAEKRREAQRLASEEAMLKKRKTRKSILILIVVLAAAVVILFAVKALNDQKNYNSFDYQLKKAETAYSNSDYTGALDYVTRALALDSENLDARMLLAQIYDKNGDSGRAAEEFLKIIEDQPDYDPAYGQLIKIYEEMKEPGKIKELLDNCPADIREKYKEYICEAPQFSLPEGRYDDLKSLEITADSGAVIYYTTDGTAPDTSSKKYSSPVRLEEGKTIVRAIAVNSLGVESEETEAAYTINLKVPSAPKISPKDGSYTSRTTTKITVAVPFGYKAYYAFDQKPTKDSTPYTGPVDMLEGEHIFYAILVNEDGTESIAASATYIYTKVAAATITPSPTKKPAHSSETEKPEDVTTPTPDPTHTPTPDPTDTPTPPPTDTPTPTPSVNPTPSVTPDDEGVDGSS</sequence>
<keyword evidence="6" id="KW-1185">Reference proteome</keyword>
<dbReference type="InterPro" id="IPR019734">
    <property type="entry name" value="TPR_rpt"/>
</dbReference>
<evidence type="ECO:0000313" key="5">
    <source>
        <dbReference type="EMBL" id="QNM09538.1"/>
    </source>
</evidence>
<keyword evidence="2" id="KW-0472">Membrane</keyword>
<dbReference type="InterPro" id="IPR059177">
    <property type="entry name" value="GH29D-like_dom"/>
</dbReference>
<keyword evidence="2" id="KW-0812">Transmembrane</keyword>
<feature type="domain" description="GH29D-like beta-sandwich" evidence="4">
    <location>
        <begin position="218"/>
        <end position="280"/>
    </location>
</feature>
<feature type="region of interest" description="Disordered" evidence="1">
    <location>
        <begin position="381"/>
        <end position="450"/>
    </location>
</feature>
<dbReference type="Pfam" id="PF13290">
    <property type="entry name" value="CHB_HEX_C_1"/>
    <property type="match status" value="1"/>
</dbReference>
<dbReference type="SUPFAM" id="SSF48452">
    <property type="entry name" value="TPR-like"/>
    <property type="match status" value="1"/>
</dbReference>
<evidence type="ECO:0000259" key="3">
    <source>
        <dbReference type="Pfam" id="PF13240"/>
    </source>
</evidence>
<feature type="compositionally biased region" description="Acidic residues" evidence="1">
    <location>
        <begin position="441"/>
        <end position="450"/>
    </location>
</feature>
<feature type="transmembrane region" description="Helical" evidence="2">
    <location>
        <begin position="74"/>
        <end position="94"/>
    </location>
</feature>
<feature type="compositionally biased region" description="Pro residues" evidence="1">
    <location>
        <begin position="404"/>
        <end position="434"/>
    </location>
</feature>
<dbReference type="Gene3D" id="1.25.40.10">
    <property type="entry name" value="Tetratricopeptide repeat domain"/>
    <property type="match status" value="1"/>
</dbReference>
<keyword evidence="2" id="KW-1133">Transmembrane helix</keyword>
<gene>
    <name evidence="5" type="ORF">H9Q79_04410</name>
</gene>
<feature type="region of interest" description="Disordered" evidence="1">
    <location>
        <begin position="36"/>
        <end position="55"/>
    </location>
</feature>
<dbReference type="SMART" id="SM00028">
    <property type="entry name" value="TPR"/>
    <property type="match status" value="2"/>
</dbReference>
<dbReference type="Proteomes" id="UP000515860">
    <property type="component" value="Chromosome"/>
</dbReference>
<dbReference type="Pfam" id="PF13240">
    <property type="entry name" value="Zn_Ribbon_1"/>
    <property type="match status" value="1"/>
</dbReference>
<proteinExistence type="predicted"/>
<evidence type="ECO:0000256" key="1">
    <source>
        <dbReference type="SAM" id="MobiDB-lite"/>
    </source>
</evidence>
<dbReference type="RefSeq" id="WP_249329270.1">
    <property type="nucleotide sequence ID" value="NZ_CP060635.1"/>
</dbReference>
<feature type="compositionally biased region" description="Basic and acidic residues" evidence="1">
    <location>
        <begin position="390"/>
        <end position="399"/>
    </location>
</feature>
<dbReference type="Pfam" id="PF14559">
    <property type="entry name" value="TPR_19"/>
    <property type="match status" value="1"/>
</dbReference>
<evidence type="ECO:0000256" key="2">
    <source>
        <dbReference type="SAM" id="Phobius"/>
    </source>
</evidence>
<dbReference type="AlphaFoldDB" id="A0A7G9GFF6"/>
<evidence type="ECO:0000313" key="6">
    <source>
        <dbReference type="Proteomes" id="UP000515860"/>
    </source>
</evidence>
<protein>
    <submittedName>
        <fullName evidence="5">Chitobiase/beta-hexosaminidase C-terminal domain-containing protein</fullName>
    </submittedName>
</protein>
<dbReference type="InterPro" id="IPR011990">
    <property type="entry name" value="TPR-like_helical_dom_sf"/>
</dbReference>
<dbReference type="InterPro" id="IPR026870">
    <property type="entry name" value="Zinc_ribbon_dom"/>
</dbReference>
<name>A0A7G9GFF6_9FIRM</name>
<evidence type="ECO:0000259" key="4">
    <source>
        <dbReference type="Pfam" id="PF13290"/>
    </source>
</evidence>
<dbReference type="KEGG" id="whj:H9Q79_04410"/>
<organism evidence="5 6">
    <name type="scientific">Wansuia hejianensis</name>
    <dbReference type="NCBI Taxonomy" id="2763667"/>
    <lineage>
        <taxon>Bacteria</taxon>
        <taxon>Bacillati</taxon>
        <taxon>Bacillota</taxon>
        <taxon>Clostridia</taxon>
        <taxon>Lachnospirales</taxon>
        <taxon>Lachnospiraceae</taxon>
        <taxon>Wansuia</taxon>
    </lineage>
</organism>
<feature type="domain" description="Zinc-ribbon" evidence="3">
    <location>
        <begin position="3"/>
        <end position="24"/>
    </location>
</feature>
<reference evidence="5 6" key="1">
    <citation type="submission" date="2020-08" db="EMBL/GenBank/DDBJ databases">
        <authorList>
            <person name="Liu C."/>
            <person name="Sun Q."/>
        </authorList>
    </citation>
    <scope>NUCLEOTIDE SEQUENCE [LARGE SCALE GENOMIC DNA]</scope>
    <source>
        <strain evidence="5 6">NSJ-29</strain>
    </source>
</reference>